<dbReference type="PROSITE" id="PS51186">
    <property type="entry name" value="GNAT"/>
    <property type="match status" value="1"/>
</dbReference>
<reference evidence="2" key="2">
    <citation type="journal article" date="2021" name="PeerJ">
        <title>Extensive microbial diversity within the chicken gut microbiome revealed by metagenomics and culture.</title>
        <authorList>
            <person name="Gilroy R."/>
            <person name="Ravi A."/>
            <person name="Getino M."/>
            <person name="Pursley I."/>
            <person name="Horton D.L."/>
            <person name="Alikhan N.F."/>
            <person name="Baker D."/>
            <person name="Gharbi K."/>
            <person name="Hall N."/>
            <person name="Watson M."/>
            <person name="Adriaenssens E.M."/>
            <person name="Foster-Nyarko E."/>
            <person name="Jarju S."/>
            <person name="Secka A."/>
            <person name="Antonio M."/>
            <person name="Oren A."/>
            <person name="Chaudhuri R.R."/>
            <person name="La Ragione R."/>
            <person name="Hildebrand F."/>
            <person name="Pallen M.J."/>
        </authorList>
    </citation>
    <scope>NUCLEOTIDE SEQUENCE</scope>
    <source>
        <strain evidence="2">CHK165-10780</strain>
    </source>
</reference>
<organism evidence="2 3">
    <name type="scientific">Candidatus Faecenecus gallistercoris</name>
    <dbReference type="NCBI Taxonomy" id="2840793"/>
    <lineage>
        <taxon>Bacteria</taxon>
        <taxon>Bacillati</taxon>
        <taxon>Bacillota</taxon>
        <taxon>Bacillota incertae sedis</taxon>
        <taxon>Candidatus Faecenecus</taxon>
    </lineage>
</organism>
<sequence>MKYRKAISNDINYIAHLVTDLLGTCNIESEKPILESNIEEISKDINNYYVCIIDDKIVGACGISDVLECDKYSLNLKNVKEILYLVVNKEYQGRGIGTNLLKLCSRSDEYNIIYEAWGDNGKFVNSKFILEKCGYKMFKDLGKDYYRKNNYCSKCVNRNKNCNECIAQIWIKQKYT</sequence>
<reference evidence="2" key="1">
    <citation type="submission" date="2020-10" db="EMBL/GenBank/DDBJ databases">
        <authorList>
            <person name="Gilroy R."/>
        </authorList>
    </citation>
    <scope>NUCLEOTIDE SEQUENCE</scope>
    <source>
        <strain evidence="2">CHK165-10780</strain>
    </source>
</reference>
<dbReference type="InterPro" id="IPR000182">
    <property type="entry name" value="GNAT_dom"/>
</dbReference>
<dbReference type="Pfam" id="PF13508">
    <property type="entry name" value="Acetyltransf_7"/>
    <property type="match status" value="1"/>
</dbReference>
<feature type="domain" description="N-acetyltransferase" evidence="1">
    <location>
        <begin position="1"/>
        <end position="151"/>
    </location>
</feature>
<comment type="caution">
    <text evidence="2">The sequence shown here is derived from an EMBL/GenBank/DDBJ whole genome shotgun (WGS) entry which is preliminary data.</text>
</comment>
<evidence type="ECO:0000313" key="3">
    <source>
        <dbReference type="Proteomes" id="UP000886725"/>
    </source>
</evidence>
<protein>
    <submittedName>
        <fullName evidence="2">GNAT family N-acetyltransferase</fullName>
    </submittedName>
</protein>
<dbReference type="SUPFAM" id="SSF55729">
    <property type="entry name" value="Acyl-CoA N-acyltransferases (Nat)"/>
    <property type="match status" value="1"/>
</dbReference>
<evidence type="ECO:0000313" key="2">
    <source>
        <dbReference type="EMBL" id="HIQ64461.1"/>
    </source>
</evidence>
<dbReference type="GO" id="GO:0016747">
    <property type="term" value="F:acyltransferase activity, transferring groups other than amino-acyl groups"/>
    <property type="evidence" value="ECO:0007669"/>
    <property type="project" value="InterPro"/>
</dbReference>
<evidence type="ECO:0000259" key="1">
    <source>
        <dbReference type="PROSITE" id="PS51186"/>
    </source>
</evidence>
<accession>A0A9D1CJR1</accession>
<dbReference type="Gene3D" id="3.40.630.30">
    <property type="match status" value="1"/>
</dbReference>
<gene>
    <name evidence="2" type="ORF">IAC85_01855</name>
</gene>
<dbReference type="AlphaFoldDB" id="A0A9D1CJR1"/>
<dbReference type="CDD" id="cd04301">
    <property type="entry name" value="NAT_SF"/>
    <property type="match status" value="1"/>
</dbReference>
<dbReference type="InterPro" id="IPR016181">
    <property type="entry name" value="Acyl_CoA_acyltransferase"/>
</dbReference>
<dbReference type="EMBL" id="DVFU01000036">
    <property type="protein sequence ID" value="HIQ64461.1"/>
    <property type="molecule type" value="Genomic_DNA"/>
</dbReference>
<proteinExistence type="predicted"/>
<dbReference type="Proteomes" id="UP000886725">
    <property type="component" value="Unassembled WGS sequence"/>
</dbReference>
<name>A0A9D1CJR1_9FIRM</name>